<evidence type="ECO:0000313" key="2">
    <source>
        <dbReference type="EMBL" id="KAJ7375152.1"/>
    </source>
</evidence>
<name>A0A9W9Z4U7_9CNID</name>
<protein>
    <submittedName>
        <fullName evidence="2">Uncharacterized protein</fullName>
    </submittedName>
</protein>
<organism evidence="2 3">
    <name type="scientific">Desmophyllum pertusum</name>
    <dbReference type="NCBI Taxonomy" id="174260"/>
    <lineage>
        <taxon>Eukaryota</taxon>
        <taxon>Metazoa</taxon>
        <taxon>Cnidaria</taxon>
        <taxon>Anthozoa</taxon>
        <taxon>Hexacorallia</taxon>
        <taxon>Scleractinia</taxon>
        <taxon>Caryophylliina</taxon>
        <taxon>Caryophylliidae</taxon>
        <taxon>Desmophyllum</taxon>
    </lineage>
</organism>
<dbReference type="OrthoDB" id="5957583at2759"/>
<dbReference type="Proteomes" id="UP001163046">
    <property type="component" value="Unassembled WGS sequence"/>
</dbReference>
<evidence type="ECO:0000256" key="1">
    <source>
        <dbReference type="SAM" id="SignalP"/>
    </source>
</evidence>
<dbReference type="AlphaFoldDB" id="A0A9W9Z4U7"/>
<proteinExistence type="predicted"/>
<feature type="chain" id="PRO_5040791242" evidence="1">
    <location>
        <begin position="21"/>
        <end position="96"/>
    </location>
</feature>
<feature type="signal peptide" evidence="1">
    <location>
        <begin position="1"/>
        <end position="20"/>
    </location>
</feature>
<sequence length="96" mass="11516">MKAASFILLVAFLFFQESHSEPDYVTNVKKYFNDGYYTGTYYRKLSSKEKLETEAKEVFREYLEAMKHQDIERFFNEWKMTFTSDGPLKLNRIFAP</sequence>
<gene>
    <name evidence="2" type="ORF">OS493_001890</name>
</gene>
<reference evidence="2" key="1">
    <citation type="submission" date="2023-01" db="EMBL/GenBank/DDBJ databases">
        <title>Genome assembly of the deep-sea coral Lophelia pertusa.</title>
        <authorList>
            <person name="Herrera S."/>
            <person name="Cordes E."/>
        </authorList>
    </citation>
    <scope>NUCLEOTIDE SEQUENCE</scope>
    <source>
        <strain evidence="2">USNM1676648</strain>
        <tissue evidence="2">Polyp</tissue>
    </source>
</reference>
<keyword evidence="1" id="KW-0732">Signal</keyword>
<evidence type="ECO:0000313" key="3">
    <source>
        <dbReference type="Proteomes" id="UP001163046"/>
    </source>
</evidence>
<keyword evidence="3" id="KW-1185">Reference proteome</keyword>
<comment type="caution">
    <text evidence="2">The sequence shown here is derived from an EMBL/GenBank/DDBJ whole genome shotgun (WGS) entry which is preliminary data.</text>
</comment>
<accession>A0A9W9Z4U7</accession>
<dbReference type="EMBL" id="MU826826">
    <property type="protein sequence ID" value="KAJ7375152.1"/>
    <property type="molecule type" value="Genomic_DNA"/>
</dbReference>